<dbReference type="AlphaFoldDB" id="A0AAJ1AKH2"/>
<keyword evidence="5" id="KW-0777">Teichoic acid biosynthesis</keyword>
<feature type="transmembrane region" description="Helical" evidence="7">
    <location>
        <begin position="26"/>
        <end position="50"/>
    </location>
</feature>
<organism evidence="8 9">
    <name type="scientific">Candidatus Methylomirabilis tolerans</name>
    <dbReference type="NCBI Taxonomy" id="3123416"/>
    <lineage>
        <taxon>Bacteria</taxon>
        <taxon>Candidatus Methylomirabilota</taxon>
        <taxon>Candidatus Methylomirabilia</taxon>
        <taxon>Candidatus Methylomirabilales</taxon>
        <taxon>Candidatus Methylomirabilaceae</taxon>
        <taxon>Candidatus Methylomirabilis</taxon>
    </lineage>
</organism>
<dbReference type="Pfam" id="PF04464">
    <property type="entry name" value="Glyphos_transf"/>
    <property type="match status" value="1"/>
</dbReference>
<evidence type="ECO:0000256" key="5">
    <source>
        <dbReference type="ARBA" id="ARBA00022944"/>
    </source>
</evidence>
<keyword evidence="6 7" id="KW-0472">Membrane</keyword>
<evidence type="ECO:0000256" key="2">
    <source>
        <dbReference type="ARBA" id="ARBA00010488"/>
    </source>
</evidence>
<dbReference type="InterPro" id="IPR051612">
    <property type="entry name" value="Teichoic_Acid_Biosynth"/>
</dbReference>
<evidence type="ECO:0000256" key="7">
    <source>
        <dbReference type="SAM" id="Phobius"/>
    </source>
</evidence>
<evidence type="ECO:0000256" key="3">
    <source>
        <dbReference type="ARBA" id="ARBA00022475"/>
    </source>
</evidence>
<dbReference type="PANTHER" id="PTHR37316:SF3">
    <property type="entry name" value="TEICHOIC ACID GLYCEROL-PHOSPHATE TRANSFERASE"/>
    <property type="match status" value="1"/>
</dbReference>
<keyword evidence="4" id="KW-0808">Transferase</keyword>
<dbReference type="GO" id="GO:0005886">
    <property type="term" value="C:plasma membrane"/>
    <property type="evidence" value="ECO:0007669"/>
    <property type="project" value="UniProtKB-SubCell"/>
</dbReference>
<proteinExistence type="inferred from homology"/>
<dbReference type="Proteomes" id="UP001197609">
    <property type="component" value="Unassembled WGS sequence"/>
</dbReference>
<evidence type="ECO:0000256" key="4">
    <source>
        <dbReference type="ARBA" id="ARBA00022679"/>
    </source>
</evidence>
<evidence type="ECO:0000256" key="6">
    <source>
        <dbReference type="ARBA" id="ARBA00023136"/>
    </source>
</evidence>
<name>A0AAJ1AKH2_9BACT</name>
<evidence type="ECO:0000256" key="1">
    <source>
        <dbReference type="ARBA" id="ARBA00004202"/>
    </source>
</evidence>
<evidence type="ECO:0000313" key="9">
    <source>
        <dbReference type="Proteomes" id="UP001197609"/>
    </source>
</evidence>
<dbReference type="Gene3D" id="3.40.50.11820">
    <property type="match status" value="1"/>
</dbReference>
<keyword evidence="7" id="KW-1133">Transmembrane helix</keyword>
<dbReference type="EMBL" id="JAIOIU010000102">
    <property type="protein sequence ID" value="MBZ0160176.1"/>
    <property type="molecule type" value="Genomic_DNA"/>
</dbReference>
<reference evidence="8 9" key="1">
    <citation type="journal article" date="2021" name="bioRxiv">
        <title>Unraveling nitrogen, sulfur and carbon metabolic pathways and microbial community transcriptional responses to substrate deprivation and toxicity stresses in a bioreactor mimicking anoxic brackish coastal sediment conditions.</title>
        <authorList>
            <person name="Martins P.D."/>
            <person name="Echeveste M.J."/>
            <person name="Arshad A."/>
            <person name="Kurth J."/>
            <person name="Ouboter H."/>
            <person name="Jetten M.S.M."/>
            <person name="Welte C.U."/>
        </authorList>
    </citation>
    <scope>NUCLEOTIDE SEQUENCE [LARGE SCALE GENOMIC DNA]</scope>
    <source>
        <strain evidence="8">MAG_38</strain>
    </source>
</reference>
<comment type="subcellular location">
    <subcellularLocation>
        <location evidence="1">Cell membrane</location>
        <topology evidence="1">Peripheral membrane protein</topology>
    </subcellularLocation>
</comment>
<dbReference type="GO" id="GO:0019350">
    <property type="term" value="P:teichoic acid biosynthetic process"/>
    <property type="evidence" value="ECO:0007669"/>
    <property type="project" value="UniProtKB-KW"/>
</dbReference>
<sequence length="429" mass="49430">MTTNETVSGNDVTSKTAPRENRLGSAAFSVGILLLLPLLSPCVILLRALARLVPKKKDLILLIPRFGGGLNGNLKYFYLYLATHHARDCEFYLLTHWRATARLLSEHGLPVLLHPSPRSIVKLLRARSVVLESTDWWRRLKSLFALYATTFQIWHGNGMKRVSMTNKKITAMLHNSKPFRWLLDWCNIYPTYDVVFFASRLQRERRGASFRMKEAALNGQPRNDVFFGTDVGSSLVGCDSATTEKIRAAAIAGKRVVLYSPTWRPPDEIQPTQVLDLDELNTFALRHNLLIVWKAHPKDSATAREHEVLIVMDKNADVYPIMGYADCMITDYSSIYMDYILLDRPIVFFPYDLEHYLWKRGVQHDYNAITPGPKCLTQAQMQQALREILIDGDDAWRNAREKVRRDFYEYQDGRSCERLFAEIRKRGRF</sequence>
<dbReference type="InterPro" id="IPR043148">
    <property type="entry name" value="TagF_C"/>
</dbReference>
<gene>
    <name evidence="8" type="ORF">K8G79_08590</name>
</gene>
<evidence type="ECO:0000313" key="8">
    <source>
        <dbReference type="EMBL" id="MBZ0160176.1"/>
    </source>
</evidence>
<comment type="similarity">
    <text evidence="2">Belongs to the CDP-glycerol glycerophosphotransferase family.</text>
</comment>
<comment type="caution">
    <text evidence="8">The sequence shown here is derived from an EMBL/GenBank/DDBJ whole genome shotgun (WGS) entry which is preliminary data.</text>
</comment>
<dbReference type="GO" id="GO:0047355">
    <property type="term" value="F:CDP-glycerol glycerophosphotransferase activity"/>
    <property type="evidence" value="ECO:0007669"/>
    <property type="project" value="InterPro"/>
</dbReference>
<dbReference type="InterPro" id="IPR043149">
    <property type="entry name" value="TagF_N"/>
</dbReference>
<dbReference type="InterPro" id="IPR007554">
    <property type="entry name" value="Glycerophosphate_synth"/>
</dbReference>
<accession>A0AAJ1AKH2</accession>
<dbReference type="PANTHER" id="PTHR37316">
    <property type="entry name" value="TEICHOIC ACID GLYCEROL-PHOSPHATE PRIMASE"/>
    <property type="match status" value="1"/>
</dbReference>
<protein>
    <submittedName>
        <fullName evidence="8">CDP-glycerol glycerophosphotransferase family protein</fullName>
    </submittedName>
</protein>
<keyword evidence="3" id="KW-1003">Cell membrane</keyword>
<dbReference type="SUPFAM" id="SSF53756">
    <property type="entry name" value="UDP-Glycosyltransferase/glycogen phosphorylase"/>
    <property type="match status" value="1"/>
</dbReference>
<keyword evidence="7" id="KW-0812">Transmembrane</keyword>
<dbReference type="Gene3D" id="3.40.50.12580">
    <property type="match status" value="1"/>
</dbReference>